<evidence type="ECO:0000256" key="6">
    <source>
        <dbReference type="ARBA" id="ARBA00022487"/>
    </source>
</evidence>
<comment type="catalytic activity">
    <reaction evidence="1">
        <text>a triacylglycerol + H2O = a diacylglycerol + a fatty acid + H(+)</text>
        <dbReference type="Rhea" id="RHEA:12044"/>
        <dbReference type="ChEBI" id="CHEBI:15377"/>
        <dbReference type="ChEBI" id="CHEBI:15378"/>
        <dbReference type="ChEBI" id="CHEBI:17855"/>
        <dbReference type="ChEBI" id="CHEBI:18035"/>
        <dbReference type="ChEBI" id="CHEBI:28868"/>
        <dbReference type="EC" id="3.1.1.3"/>
    </reaction>
</comment>
<dbReference type="RefSeq" id="WP_097230240.1">
    <property type="nucleotide sequence ID" value="NZ_OCNE01000003.1"/>
</dbReference>
<dbReference type="EC" id="3.1.1.3" evidence="5"/>
<feature type="disulfide bond" evidence="14">
    <location>
        <begin position="123"/>
        <end position="131"/>
    </location>
</feature>
<dbReference type="GO" id="GO:0019433">
    <property type="term" value="P:triglyceride catabolic process"/>
    <property type="evidence" value="ECO:0007669"/>
    <property type="project" value="TreeGrafter"/>
</dbReference>
<dbReference type="InterPro" id="IPR013830">
    <property type="entry name" value="SGNH_hydro"/>
</dbReference>
<protein>
    <recommendedName>
        <fullName evidence="5">triacylglycerol lipase</fullName>
        <ecNumber evidence="5">3.1.1.3</ecNumber>
    </recommendedName>
</protein>
<evidence type="ECO:0000313" key="18">
    <source>
        <dbReference type="Proteomes" id="UP000219072"/>
    </source>
</evidence>
<name>A0A286DSX9_9ACTN</name>
<accession>A0A286DSX9</accession>
<evidence type="ECO:0000256" key="2">
    <source>
        <dbReference type="ARBA" id="ARBA00004613"/>
    </source>
</evidence>
<evidence type="ECO:0000313" key="17">
    <source>
        <dbReference type="EMBL" id="SOD61761.1"/>
    </source>
</evidence>
<keyword evidence="10" id="KW-0442">Lipid degradation</keyword>
<feature type="active site" evidence="13">
    <location>
        <position position="246"/>
    </location>
</feature>
<dbReference type="Gene3D" id="3.40.50.1110">
    <property type="entry name" value="SGNH hydrolase"/>
    <property type="match status" value="1"/>
</dbReference>
<comment type="subunit">
    <text evidence="4">Monomer.</text>
</comment>
<dbReference type="FunFam" id="3.40.50.1110:FF:000018">
    <property type="entry name" value="Lipase 1"/>
    <property type="match status" value="1"/>
</dbReference>
<dbReference type="EMBL" id="OCNE01000003">
    <property type="protein sequence ID" value="SOD61761.1"/>
    <property type="molecule type" value="Genomic_DNA"/>
</dbReference>
<keyword evidence="12 14" id="KW-1015">Disulfide bond</keyword>
<dbReference type="GO" id="GO:0005576">
    <property type="term" value="C:extracellular region"/>
    <property type="evidence" value="ECO:0007669"/>
    <property type="project" value="UniProtKB-SubCell"/>
</dbReference>
<evidence type="ECO:0000256" key="15">
    <source>
        <dbReference type="SAM" id="SignalP"/>
    </source>
</evidence>
<evidence type="ECO:0000256" key="14">
    <source>
        <dbReference type="PIRSR" id="PIRSR637460-2"/>
    </source>
</evidence>
<dbReference type="InterPro" id="IPR037460">
    <property type="entry name" value="SEST-like"/>
</dbReference>
<dbReference type="GO" id="GO:0004806">
    <property type="term" value="F:triacylglycerol lipase activity"/>
    <property type="evidence" value="ECO:0007669"/>
    <property type="project" value="UniProtKB-EC"/>
</dbReference>
<feature type="active site" description="Nucleophile" evidence="13">
    <location>
        <position position="40"/>
    </location>
</feature>
<dbReference type="PANTHER" id="PTHR37981">
    <property type="entry name" value="LIPASE 2"/>
    <property type="match status" value="1"/>
</dbReference>
<dbReference type="OrthoDB" id="5503950at2"/>
<dbReference type="InterPro" id="IPR036514">
    <property type="entry name" value="SGNH_hydro_sf"/>
</dbReference>
<proteinExistence type="inferred from homology"/>
<evidence type="ECO:0000256" key="3">
    <source>
        <dbReference type="ARBA" id="ARBA00008668"/>
    </source>
</evidence>
<evidence type="ECO:0000256" key="11">
    <source>
        <dbReference type="ARBA" id="ARBA00023098"/>
    </source>
</evidence>
<evidence type="ECO:0000256" key="5">
    <source>
        <dbReference type="ARBA" id="ARBA00013279"/>
    </source>
</evidence>
<feature type="chain" id="PRO_5012357577" description="triacylglycerol lipase" evidence="15">
    <location>
        <begin position="30"/>
        <end position="264"/>
    </location>
</feature>
<dbReference type="SUPFAM" id="SSF52266">
    <property type="entry name" value="SGNH hydrolase"/>
    <property type="match status" value="1"/>
</dbReference>
<evidence type="ECO:0000256" key="13">
    <source>
        <dbReference type="PIRSR" id="PIRSR637460-1"/>
    </source>
</evidence>
<keyword evidence="11" id="KW-0443">Lipid metabolism</keyword>
<feature type="disulfide bond" evidence="14">
    <location>
        <begin position="182"/>
        <end position="228"/>
    </location>
</feature>
<comment type="subcellular location">
    <subcellularLocation>
        <location evidence="2">Secreted</location>
    </subcellularLocation>
</comment>
<dbReference type="CDD" id="cd01823">
    <property type="entry name" value="SEST_like"/>
    <property type="match status" value="1"/>
</dbReference>
<evidence type="ECO:0000256" key="10">
    <source>
        <dbReference type="ARBA" id="ARBA00022963"/>
    </source>
</evidence>
<organism evidence="17 18">
    <name type="scientific">Streptomyces zhaozhouensis</name>
    <dbReference type="NCBI Taxonomy" id="1300267"/>
    <lineage>
        <taxon>Bacteria</taxon>
        <taxon>Bacillati</taxon>
        <taxon>Actinomycetota</taxon>
        <taxon>Actinomycetes</taxon>
        <taxon>Kitasatosporales</taxon>
        <taxon>Streptomycetaceae</taxon>
        <taxon>Streptomyces</taxon>
    </lineage>
</organism>
<reference evidence="17 18" key="1">
    <citation type="submission" date="2017-09" db="EMBL/GenBank/DDBJ databases">
        <authorList>
            <person name="Ehlers B."/>
            <person name="Leendertz F.H."/>
        </authorList>
    </citation>
    <scope>NUCLEOTIDE SEQUENCE [LARGE SCALE GENOMIC DNA]</scope>
    <source>
        <strain evidence="17 18">CGMCC 4.7095</strain>
    </source>
</reference>
<sequence length="264" mass="27230">MRLTRRLSTVAALVLGFALAMMGATPAQAAGPAYVALGDSYSSGNGAGDYIDSSGDCHRSNNAYPSLWAEANAPSSFDFVACSGAVTSDVTGSQVSALDSSTGLVSITIGGNDAGFADVMTTCVISSDSGCLNRIATARDFVNSTLPARLDSVYNAIKANAPNAHVVVLGYPRFYTEPSGICLGLSQTKRQAINDAADLLNSVISSRAAAHGFTYGDVAAAFDGHELCSGDDWLHDLALPVWEAYHPTALGHSGGYHPVLSAND</sequence>
<dbReference type="PANTHER" id="PTHR37981:SF1">
    <property type="entry name" value="SGNH HYDROLASE-TYPE ESTERASE DOMAIN-CONTAINING PROTEIN"/>
    <property type="match status" value="1"/>
</dbReference>
<evidence type="ECO:0000256" key="12">
    <source>
        <dbReference type="ARBA" id="ARBA00023157"/>
    </source>
</evidence>
<evidence type="ECO:0000256" key="4">
    <source>
        <dbReference type="ARBA" id="ARBA00011245"/>
    </source>
</evidence>
<dbReference type="GO" id="GO:0106435">
    <property type="term" value="F:carboxylesterase activity"/>
    <property type="evidence" value="ECO:0007669"/>
    <property type="project" value="UniProtKB-ARBA"/>
</dbReference>
<evidence type="ECO:0000259" key="16">
    <source>
        <dbReference type="Pfam" id="PF13472"/>
    </source>
</evidence>
<feature type="disulfide bond" evidence="14">
    <location>
        <begin position="57"/>
        <end position="82"/>
    </location>
</feature>
<keyword evidence="18" id="KW-1185">Reference proteome</keyword>
<evidence type="ECO:0000256" key="7">
    <source>
        <dbReference type="ARBA" id="ARBA00022525"/>
    </source>
</evidence>
<dbReference type="AlphaFoldDB" id="A0A286DSX9"/>
<keyword evidence="6" id="KW-0719">Serine esterase</keyword>
<keyword evidence="9 17" id="KW-0378">Hydrolase</keyword>
<comment type="similarity">
    <text evidence="3">Belongs to the 'GDSL' lipolytic enzyme family.</text>
</comment>
<feature type="signal peptide" evidence="15">
    <location>
        <begin position="1"/>
        <end position="29"/>
    </location>
</feature>
<feature type="domain" description="SGNH hydrolase-type esterase" evidence="16">
    <location>
        <begin position="36"/>
        <end position="252"/>
    </location>
</feature>
<evidence type="ECO:0000256" key="9">
    <source>
        <dbReference type="ARBA" id="ARBA00022801"/>
    </source>
</evidence>
<gene>
    <name evidence="17" type="ORF">SAMN06297387_103369</name>
</gene>
<evidence type="ECO:0000256" key="8">
    <source>
        <dbReference type="ARBA" id="ARBA00022729"/>
    </source>
</evidence>
<evidence type="ECO:0000256" key="1">
    <source>
        <dbReference type="ARBA" id="ARBA00001024"/>
    </source>
</evidence>
<keyword evidence="8 15" id="KW-0732">Signal</keyword>
<dbReference type="Pfam" id="PF13472">
    <property type="entry name" value="Lipase_GDSL_2"/>
    <property type="match status" value="1"/>
</dbReference>
<keyword evidence="7" id="KW-0964">Secreted</keyword>
<dbReference type="Proteomes" id="UP000219072">
    <property type="component" value="Unassembled WGS sequence"/>
</dbReference>